<evidence type="ECO:0000313" key="2">
    <source>
        <dbReference type="Proteomes" id="UP000325945"/>
    </source>
</evidence>
<dbReference type="Proteomes" id="UP000325945">
    <property type="component" value="Unassembled WGS sequence"/>
</dbReference>
<dbReference type="AlphaFoldDB" id="A0A5N6WUX1"/>
<dbReference type="EMBL" id="ML741816">
    <property type="protein sequence ID" value="KAE8324573.1"/>
    <property type="molecule type" value="Genomic_DNA"/>
</dbReference>
<reference evidence="2" key="1">
    <citation type="submission" date="2019-04" db="EMBL/GenBank/DDBJ databases">
        <title>Friends and foes A comparative genomics studyof 23 Aspergillus species from section Flavi.</title>
        <authorList>
            <consortium name="DOE Joint Genome Institute"/>
            <person name="Kjaerbolling I."/>
            <person name="Vesth T."/>
            <person name="Frisvad J.C."/>
            <person name="Nybo J.L."/>
            <person name="Theobald S."/>
            <person name="Kildgaard S."/>
            <person name="Isbrandt T."/>
            <person name="Kuo A."/>
            <person name="Sato A."/>
            <person name="Lyhne E.K."/>
            <person name="Kogle M.E."/>
            <person name="Wiebenga A."/>
            <person name="Kun R.S."/>
            <person name="Lubbers R.J."/>
            <person name="Makela M.R."/>
            <person name="Barry K."/>
            <person name="Chovatia M."/>
            <person name="Clum A."/>
            <person name="Daum C."/>
            <person name="Haridas S."/>
            <person name="He G."/>
            <person name="LaButti K."/>
            <person name="Lipzen A."/>
            <person name="Mondo S."/>
            <person name="Riley R."/>
            <person name="Salamov A."/>
            <person name="Simmons B.A."/>
            <person name="Magnuson J.K."/>
            <person name="Henrissat B."/>
            <person name="Mortensen U.H."/>
            <person name="Larsen T.O."/>
            <person name="Devries R.P."/>
            <person name="Grigoriev I.V."/>
            <person name="Machida M."/>
            <person name="Baker S.E."/>
            <person name="Andersen M.R."/>
        </authorList>
    </citation>
    <scope>NUCLEOTIDE SEQUENCE [LARGE SCALE GENOMIC DNA]</scope>
    <source>
        <strain evidence="2">CBS 130017</strain>
    </source>
</reference>
<accession>A0A5N6WUX1</accession>
<keyword evidence="2" id="KW-1185">Reference proteome</keyword>
<name>A0A5N6WUX1_9EURO</name>
<organism evidence="1 2">
    <name type="scientific">Aspergillus sergii</name>
    <dbReference type="NCBI Taxonomy" id="1034303"/>
    <lineage>
        <taxon>Eukaryota</taxon>
        <taxon>Fungi</taxon>
        <taxon>Dikarya</taxon>
        <taxon>Ascomycota</taxon>
        <taxon>Pezizomycotina</taxon>
        <taxon>Eurotiomycetes</taxon>
        <taxon>Eurotiomycetidae</taxon>
        <taxon>Eurotiales</taxon>
        <taxon>Aspergillaceae</taxon>
        <taxon>Aspergillus</taxon>
        <taxon>Aspergillus subgen. Circumdati</taxon>
    </lineage>
</organism>
<proteinExistence type="predicted"/>
<evidence type="ECO:0000313" key="1">
    <source>
        <dbReference type="EMBL" id="KAE8324573.1"/>
    </source>
</evidence>
<protein>
    <submittedName>
        <fullName evidence="1">Uncharacterized protein</fullName>
    </submittedName>
</protein>
<gene>
    <name evidence="1" type="ORF">BDV39DRAFT_180178</name>
</gene>
<sequence length="74" mass="8277">MVLATAWTVLIRNGFSLSRFPFVSNLDFWVQAVVLVCSGMTKNVSALSKLRQIQMGKQGFQGKTAFYIVSRKFG</sequence>